<evidence type="ECO:0000256" key="1">
    <source>
        <dbReference type="ARBA" id="ARBA00000900"/>
    </source>
</evidence>
<proteinExistence type="inferred from homology"/>
<evidence type="ECO:0000259" key="10">
    <source>
        <dbReference type="PROSITE" id="PS50089"/>
    </source>
</evidence>
<keyword evidence="9" id="KW-0812">Transmembrane</keyword>
<sequence length="162" mass="18112">MSTQPQNFQWQTTGLIDKNFTIKSSLTLYIIVVIAAGFFLAIFFFFLEWICQRFLRRHLPSTTLSTTTFPPQPPGLHPTIIQALPTTFYDSSTVPGSSSSADAECSICLAVYEDGDKLKILPKCHHFFHEECVDRWLHSWTACPLCRASLLDSSSAAATTSD</sequence>
<dbReference type="GO" id="GO:0016567">
    <property type="term" value="P:protein ubiquitination"/>
    <property type="evidence" value="ECO:0000318"/>
    <property type="project" value="GO_Central"/>
</dbReference>
<evidence type="ECO:0000256" key="3">
    <source>
        <dbReference type="ARBA" id="ARBA00022723"/>
    </source>
</evidence>
<dbReference type="AlphaFoldDB" id="A0A2C9WIX1"/>
<dbReference type="STRING" id="3983.A0A2C9WIX1"/>
<reference evidence="12" key="1">
    <citation type="journal article" date="2016" name="Nat. Biotechnol.">
        <title>Sequencing wild and cultivated cassava and related species reveals extensive interspecific hybridization and genetic diversity.</title>
        <authorList>
            <person name="Bredeson J.V."/>
            <person name="Lyons J.B."/>
            <person name="Prochnik S.E."/>
            <person name="Wu G.A."/>
            <person name="Ha C.M."/>
            <person name="Edsinger-Gonzales E."/>
            <person name="Grimwood J."/>
            <person name="Schmutz J."/>
            <person name="Rabbi I.Y."/>
            <person name="Egesi C."/>
            <person name="Nauluvula P."/>
            <person name="Lebot V."/>
            <person name="Ndunguru J."/>
            <person name="Mkamilo G."/>
            <person name="Bart R.S."/>
            <person name="Setter T.L."/>
            <person name="Gleadow R.M."/>
            <person name="Kulakow P."/>
            <person name="Ferguson M.E."/>
            <person name="Rounsley S."/>
            <person name="Rokhsar D.S."/>
        </authorList>
    </citation>
    <scope>NUCLEOTIDE SEQUENCE [LARGE SCALE GENOMIC DNA]</scope>
    <source>
        <strain evidence="12">cv. AM560-2</strain>
    </source>
</reference>
<dbReference type="PANTHER" id="PTHR14155">
    <property type="entry name" value="RING FINGER DOMAIN-CONTAINING"/>
    <property type="match status" value="1"/>
</dbReference>
<evidence type="ECO:0000256" key="7">
    <source>
        <dbReference type="ARBA" id="ARBA00024209"/>
    </source>
</evidence>
<organism evidence="11 12">
    <name type="scientific">Manihot esculenta</name>
    <name type="common">Cassava</name>
    <name type="synonym">Jatropha manihot</name>
    <dbReference type="NCBI Taxonomy" id="3983"/>
    <lineage>
        <taxon>Eukaryota</taxon>
        <taxon>Viridiplantae</taxon>
        <taxon>Streptophyta</taxon>
        <taxon>Embryophyta</taxon>
        <taxon>Tracheophyta</taxon>
        <taxon>Spermatophyta</taxon>
        <taxon>Magnoliopsida</taxon>
        <taxon>eudicotyledons</taxon>
        <taxon>Gunneridae</taxon>
        <taxon>Pentapetalae</taxon>
        <taxon>rosids</taxon>
        <taxon>fabids</taxon>
        <taxon>Malpighiales</taxon>
        <taxon>Euphorbiaceae</taxon>
        <taxon>Crotonoideae</taxon>
        <taxon>Manihoteae</taxon>
        <taxon>Manihot</taxon>
    </lineage>
</organism>
<evidence type="ECO:0000256" key="5">
    <source>
        <dbReference type="ARBA" id="ARBA00022786"/>
    </source>
</evidence>
<comment type="catalytic activity">
    <reaction evidence="1">
        <text>S-ubiquitinyl-[E2 ubiquitin-conjugating enzyme]-L-cysteine + [acceptor protein]-L-lysine = [E2 ubiquitin-conjugating enzyme]-L-cysteine + N(6)-ubiquitinyl-[acceptor protein]-L-lysine.</text>
        <dbReference type="EC" id="2.3.2.27"/>
    </reaction>
</comment>
<protein>
    <recommendedName>
        <fullName evidence="2">RING-type E3 ubiquitin transferase</fullName>
        <ecNumber evidence="2">2.3.2.27</ecNumber>
    </recommendedName>
</protein>
<dbReference type="InterPro" id="IPR013083">
    <property type="entry name" value="Znf_RING/FYVE/PHD"/>
</dbReference>
<name>A0A2C9WIX1_MANES</name>
<dbReference type="GO" id="GO:0061630">
    <property type="term" value="F:ubiquitin protein ligase activity"/>
    <property type="evidence" value="ECO:0007669"/>
    <property type="project" value="UniProtKB-EC"/>
</dbReference>
<accession>A0A2C9WIX1</accession>
<dbReference type="SMART" id="SM00184">
    <property type="entry name" value="RING"/>
    <property type="match status" value="1"/>
</dbReference>
<evidence type="ECO:0000313" key="12">
    <source>
        <dbReference type="Proteomes" id="UP000091857"/>
    </source>
</evidence>
<dbReference type="Gramene" id="Manes.01G067200.1.v8.1">
    <property type="protein sequence ID" value="Manes.01G067200.1.v8.1.CDS.1"/>
    <property type="gene ID" value="Manes.01G067200.v8.1"/>
</dbReference>
<keyword evidence="5" id="KW-0833">Ubl conjugation pathway</keyword>
<keyword evidence="3" id="KW-0479">Metal-binding</keyword>
<gene>
    <name evidence="11" type="ORF">MANES_01G067200v8</name>
</gene>
<evidence type="ECO:0000256" key="9">
    <source>
        <dbReference type="SAM" id="Phobius"/>
    </source>
</evidence>
<dbReference type="OrthoDB" id="8062037at2759"/>
<keyword evidence="9" id="KW-0472">Membrane</keyword>
<feature type="transmembrane region" description="Helical" evidence="9">
    <location>
        <begin position="26"/>
        <end position="47"/>
    </location>
</feature>
<dbReference type="EC" id="2.3.2.27" evidence="2"/>
<keyword evidence="9" id="KW-1133">Transmembrane helix</keyword>
<feature type="domain" description="RING-type" evidence="10">
    <location>
        <begin position="105"/>
        <end position="147"/>
    </location>
</feature>
<keyword evidence="6" id="KW-0862">Zinc</keyword>
<dbReference type="InterPro" id="IPR001841">
    <property type="entry name" value="Znf_RING"/>
</dbReference>
<dbReference type="InterPro" id="IPR053238">
    <property type="entry name" value="RING-H2_zinc_finger"/>
</dbReference>
<comment type="caution">
    <text evidence="11">The sequence shown here is derived from an EMBL/GenBank/DDBJ whole genome shotgun (WGS) entry which is preliminary data.</text>
</comment>
<dbReference type="OMA" id="FFLEWIC"/>
<keyword evidence="4 8" id="KW-0863">Zinc-finger</keyword>
<evidence type="ECO:0000256" key="4">
    <source>
        <dbReference type="ARBA" id="ARBA00022771"/>
    </source>
</evidence>
<dbReference type="UniPathway" id="UPA00143"/>
<dbReference type="Pfam" id="PF13639">
    <property type="entry name" value="zf-RING_2"/>
    <property type="match status" value="1"/>
</dbReference>
<dbReference type="EMBL" id="CM004387">
    <property type="protein sequence ID" value="OAY59877.1"/>
    <property type="molecule type" value="Genomic_DNA"/>
</dbReference>
<evidence type="ECO:0000313" key="11">
    <source>
        <dbReference type="EMBL" id="OAY59877.1"/>
    </source>
</evidence>
<evidence type="ECO:0000256" key="2">
    <source>
        <dbReference type="ARBA" id="ARBA00012483"/>
    </source>
</evidence>
<dbReference type="Proteomes" id="UP000091857">
    <property type="component" value="Chromosome 1"/>
</dbReference>
<comment type="similarity">
    <text evidence="7">Belongs to the RING-type zinc finger family. ATL subfamily.</text>
</comment>
<evidence type="ECO:0000256" key="6">
    <source>
        <dbReference type="ARBA" id="ARBA00022833"/>
    </source>
</evidence>
<dbReference type="SUPFAM" id="SSF57850">
    <property type="entry name" value="RING/U-box"/>
    <property type="match status" value="1"/>
</dbReference>
<dbReference type="PANTHER" id="PTHR14155:SF627">
    <property type="entry name" value="OS06G0192800 PROTEIN"/>
    <property type="match status" value="1"/>
</dbReference>
<evidence type="ECO:0000256" key="8">
    <source>
        <dbReference type="PROSITE-ProRule" id="PRU00175"/>
    </source>
</evidence>
<keyword evidence="12" id="KW-1185">Reference proteome</keyword>
<dbReference type="Gene3D" id="3.30.40.10">
    <property type="entry name" value="Zinc/RING finger domain, C3HC4 (zinc finger)"/>
    <property type="match status" value="1"/>
</dbReference>
<dbReference type="GO" id="GO:0008270">
    <property type="term" value="F:zinc ion binding"/>
    <property type="evidence" value="ECO:0007669"/>
    <property type="project" value="UniProtKB-KW"/>
</dbReference>
<dbReference type="PROSITE" id="PS50089">
    <property type="entry name" value="ZF_RING_2"/>
    <property type="match status" value="1"/>
</dbReference>